<comment type="caution">
    <text evidence="1">The sequence shown here is derived from an EMBL/GenBank/DDBJ whole genome shotgun (WGS) entry which is preliminary data.</text>
</comment>
<sequence>MPTRAFTKAELEESMVLLQVAKAIEASADGDSEDDDEDVAQLLVLAACEPAMRRVRQEIGVEERLSIDRLRREAAAAGIFGDDMNASVMYHWFGFRLSELPVVVQALQPPAGIRTRGSVAEICLLS</sequence>
<dbReference type="AlphaFoldDB" id="A0AB34JSP7"/>
<protein>
    <recommendedName>
        <fullName evidence="3">RNA helicase</fullName>
    </recommendedName>
</protein>
<keyword evidence="2" id="KW-1185">Reference proteome</keyword>
<proteinExistence type="predicted"/>
<name>A0AB34JSP7_PRYPA</name>
<dbReference type="Proteomes" id="UP001515480">
    <property type="component" value="Unassembled WGS sequence"/>
</dbReference>
<accession>A0AB34JSP7</accession>
<evidence type="ECO:0008006" key="3">
    <source>
        <dbReference type="Google" id="ProtNLM"/>
    </source>
</evidence>
<organism evidence="1 2">
    <name type="scientific">Prymnesium parvum</name>
    <name type="common">Toxic golden alga</name>
    <dbReference type="NCBI Taxonomy" id="97485"/>
    <lineage>
        <taxon>Eukaryota</taxon>
        <taxon>Haptista</taxon>
        <taxon>Haptophyta</taxon>
        <taxon>Prymnesiophyceae</taxon>
        <taxon>Prymnesiales</taxon>
        <taxon>Prymnesiaceae</taxon>
        <taxon>Prymnesium</taxon>
    </lineage>
</organism>
<dbReference type="EMBL" id="JBGBPQ010000004">
    <property type="protein sequence ID" value="KAL1525254.1"/>
    <property type="molecule type" value="Genomic_DNA"/>
</dbReference>
<evidence type="ECO:0000313" key="1">
    <source>
        <dbReference type="EMBL" id="KAL1525254.1"/>
    </source>
</evidence>
<evidence type="ECO:0000313" key="2">
    <source>
        <dbReference type="Proteomes" id="UP001515480"/>
    </source>
</evidence>
<gene>
    <name evidence="1" type="ORF">AB1Y20_020119</name>
</gene>
<reference evidence="1 2" key="1">
    <citation type="journal article" date="2024" name="Science">
        <title>Giant polyketide synthase enzymes in the biosynthesis of giant marine polyether toxins.</title>
        <authorList>
            <person name="Fallon T.R."/>
            <person name="Shende V.V."/>
            <person name="Wierzbicki I.H."/>
            <person name="Pendleton A.L."/>
            <person name="Watervoot N.F."/>
            <person name="Auber R.P."/>
            <person name="Gonzalez D.J."/>
            <person name="Wisecaver J.H."/>
            <person name="Moore B.S."/>
        </authorList>
    </citation>
    <scope>NUCLEOTIDE SEQUENCE [LARGE SCALE GENOMIC DNA]</scope>
    <source>
        <strain evidence="1 2">12B1</strain>
    </source>
</reference>